<evidence type="ECO:0000259" key="3">
    <source>
        <dbReference type="Pfam" id="PF13439"/>
    </source>
</evidence>
<name>A0A285ZYY4_9SPHI</name>
<evidence type="ECO:0000256" key="1">
    <source>
        <dbReference type="ARBA" id="ARBA00022679"/>
    </source>
</evidence>
<sequence length="404" mass="45825">MKAESRKQTNKAESTKLEPSSLRLSALGFKLKIGYDGKRAANNLTGLGNYSRFVIESLALNYPENKYFVYTPKVEEKLKEISVFSLANVLLSLPKSSKFLWRALGIKKQLLADKIDLFHGLSHEIPLGLRKSNIKSIVTIHDLIFLRKPNYYKFIDRKIYELKSRYACKNSDRIIAISERTKLDIIELYQIPEKKIDIVYQGCEEAFKIKASPSKLAEVREKYQLPNQFILSVGTIEERKNLNLAIEALSTAATSHPLVVVGKTTTYLEKVKQSIEKYQLQHRVIFLHNVTFNDLPAVYQSASLFVYPSFYEGFGIPIIEAINSEVPVIAASGSCLEEAGGPDSIYVSPSNPKELASAIDKILADENLRQEMVKKSLKYVQKFNNDFVAKEVMKCYQKAFSEKI</sequence>
<dbReference type="PANTHER" id="PTHR46401">
    <property type="entry name" value="GLYCOSYLTRANSFERASE WBBK-RELATED"/>
    <property type="match status" value="1"/>
</dbReference>
<dbReference type="AlphaFoldDB" id="A0A285ZYY4"/>
<dbReference type="InterPro" id="IPR028098">
    <property type="entry name" value="Glyco_trans_4-like_N"/>
</dbReference>
<dbReference type="InterPro" id="IPR001296">
    <property type="entry name" value="Glyco_trans_1"/>
</dbReference>
<dbReference type="Pfam" id="PF00534">
    <property type="entry name" value="Glycos_transf_1"/>
    <property type="match status" value="1"/>
</dbReference>
<dbReference type="Pfam" id="PF13439">
    <property type="entry name" value="Glyco_transf_4"/>
    <property type="match status" value="1"/>
</dbReference>
<evidence type="ECO:0000313" key="4">
    <source>
        <dbReference type="EMBL" id="SOD14868.1"/>
    </source>
</evidence>
<dbReference type="PANTHER" id="PTHR46401:SF2">
    <property type="entry name" value="GLYCOSYLTRANSFERASE WBBK-RELATED"/>
    <property type="match status" value="1"/>
</dbReference>
<dbReference type="SUPFAM" id="SSF53756">
    <property type="entry name" value="UDP-Glycosyltransferase/glycogen phosphorylase"/>
    <property type="match status" value="1"/>
</dbReference>
<dbReference type="OrthoDB" id="9801609at2"/>
<gene>
    <name evidence="4" type="ORF">SAMN06297358_1829</name>
</gene>
<feature type="domain" description="Glycosyltransferase subfamily 4-like N-terminal" evidence="3">
    <location>
        <begin position="68"/>
        <end position="203"/>
    </location>
</feature>
<evidence type="ECO:0000259" key="2">
    <source>
        <dbReference type="Pfam" id="PF00534"/>
    </source>
</evidence>
<keyword evidence="1 4" id="KW-0808">Transferase</keyword>
<dbReference type="CDD" id="cd03809">
    <property type="entry name" value="GT4_MtfB-like"/>
    <property type="match status" value="1"/>
</dbReference>
<keyword evidence="5" id="KW-1185">Reference proteome</keyword>
<dbReference type="GO" id="GO:0009103">
    <property type="term" value="P:lipopolysaccharide biosynthetic process"/>
    <property type="evidence" value="ECO:0007669"/>
    <property type="project" value="TreeGrafter"/>
</dbReference>
<dbReference type="Gene3D" id="3.40.50.2000">
    <property type="entry name" value="Glycogen Phosphorylase B"/>
    <property type="match status" value="2"/>
</dbReference>
<dbReference type="Proteomes" id="UP000219281">
    <property type="component" value="Unassembled WGS sequence"/>
</dbReference>
<proteinExistence type="predicted"/>
<dbReference type="EMBL" id="OCMT01000002">
    <property type="protein sequence ID" value="SOD14868.1"/>
    <property type="molecule type" value="Genomic_DNA"/>
</dbReference>
<organism evidence="4 5">
    <name type="scientific">Pedobacter xixiisoli</name>
    <dbReference type="NCBI Taxonomy" id="1476464"/>
    <lineage>
        <taxon>Bacteria</taxon>
        <taxon>Pseudomonadati</taxon>
        <taxon>Bacteroidota</taxon>
        <taxon>Sphingobacteriia</taxon>
        <taxon>Sphingobacteriales</taxon>
        <taxon>Sphingobacteriaceae</taxon>
        <taxon>Pedobacter</taxon>
    </lineage>
</organism>
<dbReference type="RefSeq" id="WP_097131125.1">
    <property type="nucleotide sequence ID" value="NZ_OCMT01000002.1"/>
</dbReference>
<protein>
    <submittedName>
        <fullName evidence="4">Glycosyltransferase involved in cell wall bisynthesis</fullName>
    </submittedName>
</protein>
<evidence type="ECO:0000313" key="5">
    <source>
        <dbReference type="Proteomes" id="UP000219281"/>
    </source>
</evidence>
<reference evidence="5" key="1">
    <citation type="submission" date="2017-09" db="EMBL/GenBank/DDBJ databases">
        <authorList>
            <person name="Varghese N."/>
            <person name="Submissions S."/>
        </authorList>
    </citation>
    <scope>NUCLEOTIDE SEQUENCE [LARGE SCALE GENOMIC DNA]</scope>
    <source>
        <strain evidence="5">CGMCC 1.12803</strain>
    </source>
</reference>
<accession>A0A285ZYY4</accession>
<feature type="domain" description="Glycosyl transferase family 1" evidence="2">
    <location>
        <begin position="227"/>
        <end position="376"/>
    </location>
</feature>
<dbReference type="GO" id="GO:0016757">
    <property type="term" value="F:glycosyltransferase activity"/>
    <property type="evidence" value="ECO:0007669"/>
    <property type="project" value="InterPro"/>
</dbReference>